<dbReference type="InterPro" id="IPR002528">
    <property type="entry name" value="MATE_fam"/>
</dbReference>
<feature type="transmembrane region" description="Helical" evidence="10">
    <location>
        <begin position="57"/>
        <end position="77"/>
    </location>
</feature>
<feature type="transmembrane region" description="Helical" evidence="10">
    <location>
        <begin position="89"/>
        <end position="112"/>
    </location>
</feature>
<keyword evidence="7" id="KW-0406">Ion transport</keyword>
<dbReference type="NCBIfam" id="TIGR00797">
    <property type="entry name" value="matE"/>
    <property type="match status" value="1"/>
</dbReference>
<keyword evidence="2" id="KW-0813">Transport</keyword>
<dbReference type="GO" id="GO:0015297">
    <property type="term" value="F:antiporter activity"/>
    <property type="evidence" value="ECO:0007669"/>
    <property type="project" value="UniProtKB-KW"/>
</dbReference>
<feature type="transmembrane region" description="Helical" evidence="10">
    <location>
        <begin position="28"/>
        <end position="51"/>
    </location>
</feature>
<organism evidence="11 12">
    <name type="scientific">Deinococcus maricopensis (strain DSM 21211 / LMG 22137 / NRRL B-23946 / LB-34)</name>
    <dbReference type="NCBI Taxonomy" id="709986"/>
    <lineage>
        <taxon>Bacteria</taxon>
        <taxon>Thermotogati</taxon>
        <taxon>Deinococcota</taxon>
        <taxon>Deinococci</taxon>
        <taxon>Deinococcales</taxon>
        <taxon>Deinococcaceae</taxon>
        <taxon>Deinococcus</taxon>
    </lineage>
</organism>
<dbReference type="eggNOG" id="COG0534">
    <property type="taxonomic scope" value="Bacteria"/>
</dbReference>
<dbReference type="GO" id="GO:0042910">
    <property type="term" value="F:xenobiotic transmembrane transporter activity"/>
    <property type="evidence" value="ECO:0007669"/>
    <property type="project" value="InterPro"/>
</dbReference>
<dbReference type="HOGENOM" id="CLU_012893_5_3_0"/>
<dbReference type="EMBL" id="CP002454">
    <property type="protein sequence ID" value="ADV66471.1"/>
    <property type="molecule type" value="Genomic_DNA"/>
</dbReference>
<keyword evidence="5 10" id="KW-0812">Transmembrane</keyword>
<evidence type="ECO:0000313" key="11">
    <source>
        <dbReference type="EMBL" id="ADV66471.1"/>
    </source>
</evidence>
<dbReference type="PIRSF" id="PIRSF006603">
    <property type="entry name" value="DinF"/>
    <property type="match status" value="1"/>
</dbReference>
<evidence type="ECO:0000256" key="10">
    <source>
        <dbReference type="SAM" id="Phobius"/>
    </source>
</evidence>
<feature type="transmembrane region" description="Helical" evidence="10">
    <location>
        <begin position="323"/>
        <end position="344"/>
    </location>
</feature>
<dbReference type="RefSeq" id="WP_013555976.1">
    <property type="nucleotide sequence ID" value="NC_014958.1"/>
</dbReference>
<dbReference type="AlphaFoldDB" id="E8U5Y2"/>
<dbReference type="PANTHER" id="PTHR43298:SF2">
    <property type="entry name" value="FMN_FAD EXPORTER YEEO-RELATED"/>
    <property type="match status" value="1"/>
</dbReference>
<dbReference type="Proteomes" id="UP000008635">
    <property type="component" value="Chromosome"/>
</dbReference>
<dbReference type="OrthoDB" id="9780160at2"/>
<name>E8U5Y2_DEIML</name>
<protein>
    <recommendedName>
        <fullName evidence="9">Multidrug-efflux transporter</fullName>
    </recommendedName>
</protein>
<keyword evidence="6 10" id="KW-1133">Transmembrane helix</keyword>
<reference evidence="11 12" key="1">
    <citation type="journal article" date="2011" name="Stand. Genomic Sci.">
        <title>Complete genome sequence of Deinococcus maricopensis type strain (LB-34).</title>
        <authorList>
            <person name="Pukall R."/>
            <person name="Zeytun A."/>
            <person name="Lucas S."/>
            <person name="Lapidus A."/>
            <person name="Hammon N."/>
            <person name="Deshpande S."/>
            <person name="Nolan M."/>
            <person name="Cheng J.F."/>
            <person name="Pitluck S."/>
            <person name="Liolios K."/>
            <person name="Pagani I."/>
            <person name="Mikhailova N."/>
            <person name="Ivanova N."/>
            <person name="Mavromatis K."/>
            <person name="Pati A."/>
            <person name="Tapia R."/>
            <person name="Han C."/>
            <person name="Goodwin L."/>
            <person name="Chen A."/>
            <person name="Palaniappan K."/>
            <person name="Land M."/>
            <person name="Hauser L."/>
            <person name="Chang Y.J."/>
            <person name="Jeffries C.D."/>
            <person name="Brambilla E.M."/>
            <person name="Rohde M."/>
            <person name="Goker M."/>
            <person name="Detter J.C."/>
            <person name="Woyke T."/>
            <person name="Bristow J."/>
            <person name="Eisen J.A."/>
            <person name="Markowitz V."/>
            <person name="Hugenholtz P."/>
            <person name="Kyrpides N.C."/>
            <person name="Klenk H.P."/>
        </authorList>
    </citation>
    <scope>NUCLEOTIDE SEQUENCE [LARGE SCALE GENOMIC DNA]</scope>
    <source>
        <strain evidence="12">DSM 21211 / LMG 22137 / NRRL B-23946 / LB-34</strain>
    </source>
</reference>
<feature type="transmembrane region" description="Helical" evidence="10">
    <location>
        <begin position="388"/>
        <end position="419"/>
    </location>
</feature>
<dbReference type="InterPro" id="IPR050222">
    <property type="entry name" value="MATE_MdtK"/>
</dbReference>
<gene>
    <name evidence="11" type="ordered locus">Deima_0816</name>
</gene>
<evidence type="ECO:0000256" key="1">
    <source>
        <dbReference type="ARBA" id="ARBA00004651"/>
    </source>
</evidence>
<feature type="transmembrane region" description="Helical" evidence="10">
    <location>
        <begin position="283"/>
        <end position="303"/>
    </location>
</feature>
<dbReference type="InterPro" id="IPR048279">
    <property type="entry name" value="MdtK-like"/>
</dbReference>
<keyword evidence="12" id="KW-1185">Reference proteome</keyword>
<evidence type="ECO:0000256" key="3">
    <source>
        <dbReference type="ARBA" id="ARBA00022449"/>
    </source>
</evidence>
<feature type="transmembrane region" description="Helical" evidence="10">
    <location>
        <begin position="351"/>
        <end position="368"/>
    </location>
</feature>
<sequence>MSATLPSSPTRQIAHLAVPVSLEFVFQLLLGVIDQVIVGGLGAVAVAAVGLAHGVSFIFVLALGTLGGSAAILIARAHGAGRPGDVDRTIGSALALGTLLSALCAAILIPLTSPVLHLAGGNGAVADAATPFLRVSILALVPSVAGAVLSGTLRSLGHPRLPMTATLISMTVNTLLGYVLVFGFGPIPALGVVGAAWATFTAYTLKALLLAYQVYGPRRLARLALPRPGARRAILAPLLSLAAPLAVTEVAWSVGTFLYTVVFARLGVTALAASQIVNTLEGLFIVGSIGLTSAATTLIGQAVGRADATAARAWVARVTHAGLMTSLAFGALFALTALLLPLLYPKLSGDVRAIAVVGILINAAFQVFKVRNMVLGAGVLPSAGDARGVIMGDVIGAFVVGLPLALLGLHLGLGAWAIFAARGAEEVAKVLVFRWRQRRVNWDTLAASGEPRAAH</sequence>
<proteinExistence type="predicted"/>
<dbReference type="STRING" id="709986.Deima_0816"/>
<dbReference type="PANTHER" id="PTHR43298">
    <property type="entry name" value="MULTIDRUG RESISTANCE PROTEIN NORM-RELATED"/>
    <property type="match status" value="1"/>
</dbReference>
<keyword evidence="4" id="KW-1003">Cell membrane</keyword>
<evidence type="ECO:0000256" key="5">
    <source>
        <dbReference type="ARBA" id="ARBA00022692"/>
    </source>
</evidence>
<feature type="transmembrane region" description="Helical" evidence="10">
    <location>
        <begin position="132"/>
        <end position="153"/>
    </location>
</feature>
<dbReference type="Pfam" id="PF01554">
    <property type="entry name" value="MatE"/>
    <property type="match status" value="2"/>
</dbReference>
<dbReference type="KEGG" id="dmr:Deima_0816"/>
<comment type="subcellular location">
    <subcellularLocation>
        <location evidence="1">Cell membrane</location>
        <topology evidence="1">Multi-pass membrane protein</topology>
    </subcellularLocation>
</comment>
<evidence type="ECO:0000256" key="6">
    <source>
        <dbReference type="ARBA" id="ARBA00022989"/>
    </source>
</evidence>
<evidence type="ECO:0000256" key="8">
    <source>
        <dbReference type="ARBA" id="ARBA00023136"/>
    </source>
</evidence>
<evidence type="ECO:0000313" key="12">
    <source>
        <dbReference type="Proteomes" id="UP000008635"/>
    </source>
</evidence>
<evidence type="ECO:0000256" key="2">
    <source>
        <dbReference type="ARBA" id="ARBA00022448"/>
    </source>
</evidence>
<keyword evidence="3" id="KW-0050">Antiport</keyword>
<dbReference type="GO" id="GO:0005886">
    <property type="term" value="C:plasma membrane"/>
    <property type="evidence" value="ECO:0007669"/>
    <property type="project" value="UniProtKB-SubCell"/>
</dbReference>
<accession>E8U5Y2</accession>
<dbReference type="GO" id="GO:0006811">
    <property type="term" value="P:monoatomic ion transport"/>
    <property type="evidence" value="ECO:0007669"/>
    <property type="project" value="UniProtKB-KW"/>
</dbReference>
<keyword evidence="8 10" id="KW-0472">Membrane</keyword>
<evidence type="ECO:0000256" key="7">
    <source>
        <dbReference type="ARBA" id="ARBA00023065"/>
    </source>
</evidence>
<evidence type="ECO:0000256" key="4">
    <source>
        <dbReference type="ARBA" id="ARBA00022475"/>
    </source>
</evidence>
<reference evidence="12" key="2">
    <citation type="submission" date="2011-01" db="EMBL/GenBank/DDBJ databases">
        <title>The complete genome of Deinococcus maricopensis DSM 21211.</title>
        <authorList>
            <consortium name="US DOE Joint Genome Institute (JGI-PGF)"/>
            <person name="Lucas S."/>
            <person name="Copeland A."/>
            <person name="Lapidus A."/>
            <person name="Goodwin L."/>
            <person name="Pitluck S."/>
            <person name="Kyrpides N."/>
            <person name="Mavromatis K."/>
            <person name="Pagani I."/>
            <person name="Ivanova N."/>
            <person name="Ovchinnikova G."/>
            <person name="Zeytun A."/>
            <person name="Detter J.C."/>
            <person name="Han C."/>
            <person name="Land M."/>
            <person name="Hauser L."/>
            <person name="Markowitz V."/>
            <person name="Cheng J.-F."/>
            <person name="Hugenholtz P."/>
            <person name="Woyke T."/>
            <person name="Wu D."/>
            <person name="Pukall R."/>
            <person name="Gehrich-Schroeter G."/>
            <person name="Brambilla E."/>
            <person name="Klenk H.-P."/>
            <person name="Eisen J.A."/>
        </authorList>
    </citation>
    <scope>NUCLEOTIDE SEQUENCE [LARGE SCALE GENOMIC DNA]</scope>
    <source>
        <strain evidence="12">DSM 21211 / LMG 22137 / NRRL B-23946 / LB-34</strain>
    </source>
</reference>
<evidence type="ECO:0000256" key="9">
    <source>
        <dbReference type="ARBA" id="ARBA00031636"/>
    </source>
</evidence>